<reference evidence="3" key="1">
    <citation type="journal article" date="2019" name="Int. J. Syst. Evol. Microbiol.">
        <title>The Global Catalogue of Microorganisms (GCM) 10K type strain sequencing project: providing services to taxonomists for standard genome sequencing and annotation.</title>
        <authorList>
            <consortium name="The Broad Institute Genomics Platform"/>
            <consortium name="The Broad Institute Genome Sequencing Center for Infectious Disease"/>
            <person name="Wu L."/>
            <person name="Ma J."/>
        </authorList>
    </citation>
    <scope>NUCLEOTIDE SEQUENCE [LARGE SCALE GENOMIC DNA]</scope>
    <source>
        <strain evidence="3">CGMCC 4.1467</strain>
    </source>
</reference>
<keyword evidence="1" id="KW-1133">Transmembrane helix</keyword>
<accession>A0ABW2LCJ7</accession>
<feature type="transmembrane region" description="Helical" evidence="1">
    <location>
        <begin position="7"/>
        <end position="28"/>
    </location>
</feature>
<gene>
    <name evidence="2" type="ORF">ACFQY0_20245</name>
</gene>
<protein>
    <submittedName>
        <fullName evidence="2">Uncharacterized protein</fullName>
    </submittedName>
</protein>
<evidence type="ECO:0000256" key="1">
    <source>
        <dbReference type="SAM" id="Phobius"/>
    </source>
</evidence>
<dbReference type="Proteomes" id="UP001596472">
    <property type="component" value="Unassembled WGS sequence"/>
</dbReference>
<dbReference type="RefSeq" id="WP_379716534.1">
    <property type="nucleotide sequence ID" value="NZ_JBHTBS010000019.1"/>
</dbReference>
<keyword evidence="1" id="KW-0812">Transmembrane</keyword>
<name>A0ABW2LCJ7_9BACT</name>
<evidence type="ECO:0000313" key="3">
    <source>
        <dbReference type="Proteomes" id="UP001596472"/>
    </source>
</evidence>
<dbReference type="EMBL" id="JBHTBS010000019">
    <property type="protein sequence ID" value="MFC7339534.1"/>
    <property type="molecule type" value="Genomic_DNA"/>
</dbReference>
<keyword evidence="1" id="KW-0472">Membrane</keyword>
<comment type="caution">
    <text evidence="2">The sequence shown here is derived from an EMBL/GenBank/DDBJ whole genome shotgun (WGS) entry which is preliminary data.</text>
</comment>
<organism evidence="2 3">
    <name type="scientific">Haloferula chungangensis</name>
    <dbReference type="NCBI Taxonomy" id="1048331"/>
    <lineage>
        <taxon>Bacteria</taxon>
        <taxon>Pseudomonadati</taxon>
        <taxon>Verrucomicrobiota</taxon>
        <taxon>Verrucomicrobiia</taxon>
        <taxon>Verrucomicrobiales</taxon>
        <taxon>Verrucomicrobiaceae</taxon>
        <taxon>Haloferula</taxon>
    </lineage>
</organism>
<proteinExistence type="predicted"/>
<evidence type="ECO:0000313" key="2">
    <source>
        <dbReference type="EMBL" id="MFC7339534.1"/>
    </source>
</evidence>
<keyword evidence="3" id="KW-1185">Reference proteome</keyword>
<sequence length="127" mass="15101">MRFLRNWLLFGTALVVAYVGLYTAIVSIEGHPFYTLDQDRLHGMPQSRFREYPSDPDAPEVKLFAPLVFFDKKLFPERWYYDPRKSAGVEPNWYREHDVFHERLKKGDPHATGLFHKFLEGEARKQR</sequence>